<comment type="caution">
    <text evidence="2">The sequence shown here is derived from an EMBL/GenBank/DDBJ whole genome shotgun (WGS) entry which is preliminary data.</text>
</comment>
<gene>
    <name evidence="2" type="ORF">C487_04078</name>
</gene>
<organism evidence="2 3">
    <name type="scientific">Natrinema pallidum DSM 3751</name>
    <dbReference type="NCBI Taxonomy" id="1227495"/>
    <lineage>
        <taxon>Archaea</taxon>
        <taxon>Methanobacteriati</taxon>
        <taxon>Methanobacteriota</taxon>
        <taxon>Stenosarchaea group</taxon>
        <taxon>Halobacteria</taxon>
        <taxon>Halobacteriales</taxon>
        <taxon>Natrialbaceae</taxon>
        <taxon>Natrinema</taxon>
    </lineage>
</organism>
<evidence type="ECO:0000313" key="2">
    <source>
        <dbReference type="EMBL" id="ELY80503.1"/>
    </source>
</evidence>
<feature type="compositionally biased region" description="Polar residues" evidence="1">
    <location>
        <begin position="98"/>
        <end position="114"/>
    </location>
</feature>
<dbReference type="Proteomes" id="UP000011618">
    <property type="component" value="Unassembled WGS sequence"/>
</dbReference>
<name>L9Z5Q6_9EURY</name>
<dbReference type="EMBL" id="AOII01000032">
    <property type="protein sequence ID" value="ELY80503.1"/>
    <property type="molecule type" value="Genomic_DNA"/>
</dbReference>
<evidence type="ECO:0000256" key="1">
    <source>
        <dbReference type="SAM" id="MobiDB-lite"/>
    </source>
</evidence>
<proteinExistence type="predicted"/>
<accession>L9Z5Q6</accession>
<dbReference type="AlphaFoldDB" id="L9Z5Q6"/>
<feature type="region of interest" description="Disordered" evidence="1">
    <location>
        <begin position="1"/>
        <end position="164"/>
    </location>
</feature>
<sequence length="164" mass="16600">MTTAAAGCTTLPGTDDRAAGSDSDGDESDSSDTGQSDADGTITDWPTPQYDAANTGTAGTGVGPRNTATLRGSHTAEDRIGAEPAIADGVATPAVGTAASTRSRLPTGTSSGPSTPAVASRRHRPSSTRRSSSATVLVPWPRSTRPAASPRGRSNSPHRFERVP</sequence>
<protein>
    <submittedName>
        <fullName evidence="2">Uncharacterized protein</fullName>
    </submittedName>
</protein>
<evidence type="ECO:0000313" key="3">
    <source>
        <dbReference type="Proteomes" id="UP000011618"/>
    </source>
</evidence>
<reference evidence="2 3" key="1">
    <citation type="journal article" date="2014" name="PLoS Genet.">
        <title>Phylogenetically driven sequencing of extremely halophilic archaea reveals strategies for static and dynamic osmo-response.</title>
        <authorList>
            <person name="Becker E.A."/>
            <person name="Seitzer P.M."/>
            <person name="Tritt A."/>
            <person name="Larsen D."/>
            <person name="Krusor M."/>
            <person name="Yao A.I."/>
            <person name="Wu D."/>
            <person name="Madern D."/>
            <person name="Eisen J.A."/>
            <person name="Darling A.E."/>
            <person name="Facciotti M.T."/>
        </authorList>
    </citation>
    <scope>NUCLEOTIDE SEQUENCE [LARGE SCALE GENOMIC DNA]</scope>
    <source>
        <strain evidence="2 3">DSM 3751</strain>
    </source>
</reference>